<comment type="caution">
    <text evidence="7">The sequence shown here is derived from an EMBL/GenBank/DDBJ whole genome shotgun (WGS) entry which is preliminary data.</text>
</comment>
<dbReference type="InterPro" id="IPR004837">
    <property type="entry name" value="NaCa_Exmemb"/>
</dbReference>
<comment type="subcellular location">
    <subcellularLocation>
        <location evidence="1">Membrane</location>
        <topology evidence="1">Multi-pass membrane protein</topology>
    </subcellularLocation>
</comment>
<dbReference type="GO" id="GO:0006874">
    <property type="term" value="P:intracellular calcium ion homeostasis"/>
    <property type="evidence" value="ECO:0007669"/>
    <property type="project" value="TreeGrafter"/>
</dbReference>
<feature type="domain" description="Sodium/calcium exchanger membrane region" evidence="6">
    <location>
        <begin position="7"/>
        <end position="147"/>
    </location>
</feature>
<dbReference type="NCBIfam" id="TIGR00367">
    <property type="entry name" value="calcium/sodium antiporter"/>
    <property type="match status" value="1"/>
</dbReference>
<feature type="transmembrane region" description="Helical" evidence="5">
    <location>
        <begin position="71"/>
        <end position="95"/>
    </location>
</feature>
<dbReference type="Proteomes" id="UP000289691">
    <property type="component" value="Unassembled WGS sequence"/>
</dbReference>
<feature type="transmembrane region" description="Helical" evidence="5">
    <location>
        <begin position="203"/>
        <end position="228"/>
    </location>
</feature>
<dbReference type="Gene3D" id="1.20.1420.30">
    <property type="entry name" value="NCX, central ion-binding region"/>
    <property type="match status" value="1"/>
</dbReference>
<dbReference type="AlphaFoldDB" id="A0A498KU47"/>
<dbReference type="OrthoDB" id="142185at2157"/>
<dbReference type="EMBL" id="RDFA01000004">
    <property type="protein sequence ID" value="RXK48492.1"/>
    <property type="molecule type" value="Genomic_DNA"/>
</dbReference>
<keyword evidence="3 5" id="KW-1133">Transmembrane helix</keyword>
<dbReference type="Pfam" id="PF01699">
    <property type="entry name" value="Na_Ca_ex"/>
    <property type="match status" value="2"/>
</dbReference>
<reference evidence="7 8" key="1">
    <citation type="submission" date="2019-01" db="EMBL/GenBank/DDBJ databases">
        <title>Halorientalis sp. F13-25 a new haloarchaeum isolated from hypersaline water.</title>
        <authorList>
            <person name="Ana D.-V."/>
            <person name="Cristina S.-P."/>
            <person name="Antonio V."/>
        </authorList>
    </citation>
    <scope>NUCLEOTIDE SEQUENCE [LARGE SCALE GENOMIC DNA]</scope>
    <source>
        <strain evidence="7 8">F13-25</strain>
    </source>
</reference>
<proteinExistence type="predicted"/>
<evidence type="ECO:0000256" key="5">
    <source>
        <dbReference type="SAM" id="Phobius"/>
    </source>
</evidence>
<evidence type="ECO:0000256" key="1">
    <source>
        <dbReference type="ARBA" id="ARBA00004141"/>
    </source>
</evidence>
<evidence type="ECO:0000259" key="6">
    <source>
        <dbReference type="Pfam" id="PF01699"/>
    </source>
</evidence>
<feature type="transmembrane region" description="Helical" evidence="5">
    <location>
        <begin position="6"/>
        <end position="25"/>
    </location>
</feature>
<evidence type="ECO:0000313" key="8">
    <source>
        <dbReference type="Proteomes" id="UP000289691"/>
    </source>
</evidence>
<feature type="transmembrane region" description="Helical" evidence="5">
    <location>
        <begin position="304"/>
        <end position="320"/>
    </location>
</feature>
<dbReference type="RefSeq" id="WP_129069330.1">
    <property type="nucleotide sequence ID" value="NZ_RDFA01000004.1"/>
</dbReference>
<evidence type="ECO:0000313" key="7">
    <source>
        <dbReference type="EMBL" id="RXK48492.1"/>
    </source>
</evidence>
<evidence type="ECO:0000256" key="4">
    <source>
        <dbReference type="ARBA" id="ARBA00023136"/>
    </source>
</evidence>
<name>A0A498KU47_9EURY</name>
<organism evidence="7 8">
    <name type="scientific">Halorientalis pallida</name>
    <dbReference type="NCBI Taxonomy" id="2479928"/>
    <lineage>
        <taxon>Archaea</taxon>
        <taxon>Methanobacteriati</taxon>
        <taxon>Methanobacteriota</taxon>
        <taxon>Stenosarchaea group</taxon>
        <taxon>Halobacteria</taxon>
        <taxon>Halobacteriales</taxon>
        <taxon>Haloarculaceae</taxon>
        <taxon>Halorientalis</taxon>
    </lineage>
</organism>
<dbReference type="PANTHER" id="PTHR10846">
    <property type="entry name" value="SODIUM/POTASSIUM/CALCIUM EXCHANGER"/>
    <property type="match status" value="1"/>
</dbReference>
<dbReference type="InterPro" id="IPR004481">
    <property type="entry name" value="K/Na/Ca-exchanger"/>
</dbReference>
<gene>
    <name evidence="7" type="ORF">EAF64_12485</name>
</gene>
<feature type="transmembrane region" description="Helical" evidence="5">
    <location>
        <begin position="176"/>
        <end position="197"/>
    </location>
</feature>
<evidence type="ECO:0000256" key="3">
    <source>
        <dbReference type="ARBA" id="ARBA00022989"/>
    </source>
</evidence>
<feature type="transmembrane region" description="Helical" evidence="5">
    <location>
        <begin position="240"/>
        <end position="262"/>
    </location>
</feature>
<feature type="domain" description="Sodium/calcium exchanger membrane region" evidence="6">
    <location>
        <begin position="179"/>
        <end position="315"/>
    </location>
</feature>
<feature type="transmembrane region" description="Helical" evidence="5">
    <location>
        <begin position="130"/>
        <end position="148"/>
    </location>
</feature>
<feature type="transmembrane region" description="Helical" evidence="5">
    <location>
        <begin position="274"/>
        <end position="292"/>
    </location>
</feature>
<keyword evidence="4 5" id="KW-0472">Membrane</keyword>
<evidence type="ECO:0000256" key="2">
    <source>
        <dbReference type="ARBA" id="ARBA00022692"/>
    </source>
</evidence>
<dbReference type="InterPro" id="IPR044880">
    <property type="entry name" value="NCX_ion-bd_dom_sf"/>
</dbReference>
<accession>A0A498KU47</accession>
<dbReference type="GO" id="GO:0005886">
    <property type="term" value="C:plasma membrane"/>
    <property type="evidence" value="ECO:0007669"/>
    <property type="project" value="TreeGrafter"/>
</dbReference>
<protein>
    <submittedName>
        <fullName evidence="7">Calcium/sodium antiporter</fullName>
    </submittedName>
</protein>
<dbReference type="GO" id="GO:0005262">
    <property type="term" value="F:calcium channel activity"/>
    <property type="evidence" value="ECO:0007669"/>
    <property type="project" value="TreeGrafter"/>
</dbReference>
<sequence length="321" mass="32969">MASLSVAVALFVGGLAVLLWSADLFTDTAQKIGLALGLSPFVIGMTVVAIGTSLPELVAAVLAVLRDEPGIVVGNVVGSNVSNVFLVLGIAAVVGRGLRVERDLMQVDLPLFAASAAFLTLAIWSSPFTSIEGVLALGALAVYIHFTIAERDVSVPEIVEEVEEVEADIEASPIGVMTYAAFVGSLVLVVASASVLVDSVVTLSSVLAVEPAVIAVTALSIGTVLPELTVSAMAARRGDTAVAVGAILGSNVVNAFGVMGVASLVGPLTIPPTIRAYGLPAMVLATVLYLFVTQDREVTRWEGATLVLLYLLFLVNLASVT</sequence>
<dbReference type="PANTHER" id="PTHR10846:SF8">
    <property type="entry name" value="INNER MEMBRANE PROTEIN YRBG"/>
    <property type="match status" value="1"/>
</dbReference>
<dbReference type="GO" id="GO:0008273">
    <property type="term" value="F:calcium, potassium:sodium antiporter activity"/>
    <property type="evidence" value="ECO:0007669"/>
    <property type="project" value="TreeGrafter"/>
</dbReference>
<keyword evidence="8" id="KW-1185">Reference proteome</keyword>
<keyword evidence="2 5" id="KW-0812">Transmembrane</keyword>